<dbReference type="AlphaFoldDB" id="A0A0P6X2B9"/>
<keyword evidence="5 6" id="KW-0472">Membrane</keyword>
<keyword evidence="9" id="KW-1185">Reference proteome</keyword>
<feature type="transmembrane region" description="Helical" evidence="6">
    <location>
        <begin position="297"/>
        <end position="316"/>
    </location>
</feature>
<feature type="transmembrane region" description="Helical" evidence="6">
    <location>
        <begin position="266"/>
        <end position="285"/>
    </location>
</feature>
<comment type="similarity">
    <text evidence="2">Belongs to the major facilitator superfamily. TCR/Tet family.</text>
</comment>
<dbReference type="PROSITE" id="PS00216">
    <property type="entry name" value="SUGAR_TRANSPORT_1"/>
    <property type="match status" value="1"/>
</dbReference>
<accession>A0A0P6X2B9</accession>
<comment type="caution">
    <text evidence="8">The sequence shown here is derived from an EMBL/GenBank/DDBJ whole genome shotgun (WGS) entry which is preliminary data.</text>
</comment>
<feature type="transmembrane region" description="Helical" evidence="6">
    <location>
        <begin position="152"/>
        <end position="172"/>
    </location>
</feature>
<dbReference type="GO" id="GO:0005886">
    <property type="term" value="C:plasma membrane"/>
    <property type="evidence" value="ECO:0007669"/>
    <property type="project" value="UniProtKB-SubCell"/>
</dbReference>
<evidence type="ECO:0000256" key="5">
    <source>
        <dbReference type="ARBA" id="ARBA00023136"/>
    </source>
</evidence>
<feature type="transmembrane region" description="Helical" evidence="6">
    <location>
        <begin position="356"/>
        <end position="378"/>
    </location>
</feature>
<evidence type="ECO:0000256" key="3">
    <source>
        <dbReference type="ARBA" id="ARBA00022692"/>
    </source>
</evidence>
<evidence type="ECO:0000256" key="1">
    <source>
        <dbReference type="ARBA" id="ARBA00004651"/>
    </source>
</evidence>
<feature type="transmembrane region" description="Helical" evidence="6">
    <location>
        <begin position="178"/>
        <end position="198"/>
    </location>
</feature>
<dbReference type="InterPro" id="IPR020846">
    <property type="entry name" value="MFS_dom"/>
</dbReference>
<organism evidence="8 9">
    <name type="scientific">Leptolinea tardivitalis</name>
    <dbReference type="NCBI Taxonomy" id="229920"/>
    <lineage>
        <taxon>Bacteria</taxon>
        <taxon>Bacillati</taxon>
        <taxon>Chloroflexota</taxon>
        <taxon>Anaerolineae</taxon>
        <taxon>Anaerolineales</taxon>
        <taxon>Anaerolineaceae</taxon>
        <taxon>Leptolinea</taxon>
    </lineage>
</organism>
<evidence type="ECO:0000313" key="9">
    <source>
        <dbReference type="Proteomes" id="UP000050430"/>
    </source>
</evidence>
<feature type="transmembrane region" description="Helical" evidence="6">
    <location>
        <begin position="322"/>
        <end position="344"/>
    </location>
</feature>
<evidence type="ECO:0000313" key="8">
    <source>
        <dbReference type="EMBL" id="KPL73525.1"/>
    </source>
</evidence>
<dbReference type="InterPro" id="IPR005829">
    <property type="entry name" value="Sugar_transporter_CS"/>
</dbReference>
<comment type="subcellular location">
    <subcellularLocation>
        <location evidence="1">Cell membrane</location>
        <topology evidence="1">Multi-pass membrane protein</topology>
    </subcellularLocation>
</comment>
<dbReference type="Proteomes" id="UP000050430">
    <property type="component" value="Unassembled WGS sequence"/>
</dbReference>
<dbReference type="PRINTS" id="PR01035">
    <property type="entry name" value="TCRTETA"/>
</dbReference>
<evidence type="ECO:0000256" key="4">
    <source>
        <dbReference type="ARBA" id="ARBA00022989"/>
    </source>
</evidence>
<name>A0A0P6X2B9_9CHLR</name>
<proteinExistence type="inferred from homology"/>
<dbReference type="EMBL" id="LGCK01000006">
    <property type="protein sequence ID" value="KPL73525.1"/>
    <property type="molecule type" value="Genomic_DNA"/>
</dbReference>
<protein>
    <submittedName>
        <fullName evidence="8">MFS transporter</fullName>
    </submittedName>
</protein>
<feature type="transmembrane region" description="Helical" evidence="6">
    <location>
        <begin position="74"/>
        <end position="92"/>
    </location>
</feature>
<dbReference type="SUPFAM" id="SSF103473">
    <property type="entry name" value="MFS general substrate transporter"/>
    <property type="match status" value="1"/>
</dbReference>
<dbReference type="Gene3D" id="1.20.1250.20">
    <property type="entry name" value="MFS general substrate transporter like domains"/>
    <property type="match status" value="1"/>
</dbReference>
<dbReference type="GO" id="GO:0022857">
    <property type="term" value="F:transmembrane transporter activity"/>
    <property type="evidence" value="ECO:0007669"/>
    <property type="project" value="InterPro"/>
</dbReference>
<dbReference type="PANTHER" id="PTHR24002:SF3">
    <property type="entry name" value="SOLUTE CARRIER FAMILY 22 MEMBER 18"/>
    <property type="match status" value="1"/>
</dbReference>
<feature type="transmembrane region" description="Helical" evidence="6">
    <location>
        <begin position="384"/>
        <end position="403"/>
    </location>
</feature>
<evidence type="ECO:0000256" key="6">
    <source>
        <dbReference type="SAM" id="Phobius"/>
    </source>
</evidence>
<evidence type="ECO:0000256" key="2">
    <source>
        <dbReference type="ARBA" id="ARBA00007520"/>
    </source>
</evidence>
<gene>
    <name evidence="8" type="ORF">ADM99_03325</name>
</gene>
<sequence>MICMNRSRLLAIFFIVFVDMLGFSLILPLLPYYAEGYGANAAIVGLLVASYAAAQLIGAPILGRLSDRYGRRPILLFSVAGTFTGFILLGFADPIGRALAGVFAPEWTNSFIIGVLFISRIMDGLTGGNITVAQAYIADITDEKNRARSMGIIGAAFGLGFIIGPATGGLLSKWGFDIPAFTAAAVSFLNLSLIYFLLPESLVGEVRESARNRQKPPFTLNALVEALQRPGIGPLLHIRFFYGLAFAMFQSIFSLFAQAIGLSSQTTGYILAYVGVLSVITQVALIGPLTHRFKENVLIITGVWLMAFSLFAWSFTSSLIPILVVLLPMALSGGVLNTVLQSAISKSVSREEVGGILGIASSLEAVTRVIAPSIGGFLLQQLGVWAPGVFSALVMVWVVLFTYRKVILPARRASLTVVE</sequence>
<dbReference type="InterPro" id="IPR011701">
    <property type="entry name" value="MFS"/>
</dbReference>
<reference evidence="8 9" key="1">
    <citation type="submission" date="2015-07" db="EMBL/GenBank/DDBJ databases">
        <title>Genome sequence of Leptolinea tardivitalis DSM 16556.</title>
        <authorList>
            <person name="Hemp J."/>
            <person name="Ward L.M."/>
            <person name="Pace L.A."/>
            <person name="Fischer W.W."/>
        </authorList>
    </citation>
    <scope>NUCLEOTIDE SEQUENCE [LARGE SCALE GENOMIC DNA]</scope>
    <source>
        <strain evidence="8 9">YMTK-2</strain>
    </source>
</reference>
<dbReference type="InterPro" id="IPR001958">
    <property type="entry name" value="Tet-R_TetA/multi-R_MdtG-like"/>
</dbReference>
<evidence type="ECO:0000259" key="7">
    <source>
        <dbReference type="PROSITE" id="PS50850"/>
    </source>
</evidence>
<dbReference type="Pfam" id="PF07690">
    <property type="entry name" value="MFS_1"/>
    <property type="match status" value="2"/>
</dbReference>
<feature type="domain" description="Major facilitator superfamily (MFS) profile" evidence="7">
    <location>
        <begin position="8"/>
        <end position="412"/>
    </location>
</feature>
<dbReference type="InterPro" id="IPR036259">
    <property type="entry name" value="MFS_trans_sf"/>
</dbReference>
<feature type="transmembrane region" description="Helical" evidence="6">
    <location>
        <begin position="9"/>
        <end position="33"/>
    </location>
</feature>
<feature type="transmembrane region" description="Helical" evidence="6">
    <location>
        <begin position="240"/>
        <end position="260"/>
    </location>
</feature>
<dbReference type="PROSITE" id="PS50850">
    <property type="entry name" value="MFS"/>
    <property type="match status" value="1"/>
</dbReference>
<keyword evidence="4 6" id="KW-1133">Transmembrane helix</keyword>
<feature type="transmembrane region" description="Helical" evidence="6">
    <location>
        <begin position="39"/>
        <end position="62"/>
    </location>
</feature>
<dbReference type="PANTHER" id="PTHR24002">
    <property type="entry name" value="SOLUTE CARRIER FAMILY 22 MEMBER 18"/>
    <property type="match status" value="1"/>
</dbReference>
<dbReference type="STRING" id="229920.ADM99_03325"/>
<keyword evidence="3 6" id="KW-0812">Transmembrane</keyword>